<keyword evidence="10" id="KW-0969">Cilium</keyword>
<dbReference type="InterPro" id="IPR036322">
    <property type="entry name" value="WD40_repeat_dom_sf"/>
</dbReference>
<keyword evidence="9" id="KW-0812">Transmembrane</keyword>
<dbReference type="InterPro" id="IPR015943">
    <property type="entry name" value="WD40/YVTN_repeat-like_dom_sf"/>
</dbReference>
<keyword evidence="7" id="KW-0966">Cell projection</keyword>
<comment type="subcellular location">
    <subcellularLocation>
        <location evidence="1">Cytoplasm</location>
        <location evidence="1">Cytoskeleton</location>
        <location evidence="1">Cilium axoneme</location>
    </subcellularLocation>
</comment>
<accession>A0ABP0SFM3</accession>
<feature type="repeat" description="WD" evidence="8">
    <location>
        <begin position="414"/>
        <end position="455"/>
    </location>
</feature>
<keyword evidence="9" id="KW-1133">Transmembrane helix</keyword>
<evidence type="ECO:0000313" key="11">
    <source>
        <dbReference type="Proteomes" id="UP001642464"/>
    </source>
</evidence>
<keyword evidence="10" id="KW-0282">Flagellum</keyword>
<evidence type="ECO:0000256" key="4">
    <source>
        <dbReference type="ARBA" id="ARBA00022737"/>
    </source>
</evidence>
<sequence>MDENESNDSLFNESFDVFIDDVQVEDTIPSCSVLGEYAIRRCTAPRAPRTCLGSRLPTSNGQKRCQWNDRCMRCVPPVGYLNDSGCDVDGVFFRSDGGCPYATTASHCNDCSIIYLQEVCLGLCSETCDWSSLARMRGELCSSREPPPDDSALIFMIALIGGGVVGFILLFTLCRALARMVLAARERAKQRRLKELKSQSRNTGRGTVASMRGTVASNRGTVMSTRDTVASRGTIARPQLYPGRRRTQAAPELSGLKGLEGLEGLYRILRKGTSKGYASVAFSPHNKEIFSIRWGQFPGMLTSVGVGHIRFWKMATTFTGLKLQGDLGKFGASELSDISGFVELPDGKARHGRWGWAMKGAASSCVEVIGSGGSMRKHHAYGKLLLWEGVFVKVELMRAKEGVTQAEAGTSIAGSPHNGNIEVILIDKENGMVISGGDDGHLRWWPIEEIDTAEADYDNGILEFGIRMRKEVRVPPSAWRRL</sequence>
<dbReference type="SUPFAM" id="SSF50978">
    <property type="entry name" value="WD40 repeat-like"/>
    <property type="match status" value="1"/>
</dbReference>
<organism evidence="10 11">
    <name type="scientific">Durusdinium trenchii</name>
    <dbReference type="NCBI Taxonomy" id="1381693"/>
    <lineage>
        <taxon>Eukaryota</taxon>
        <taxon>Sar</taxon>
        <taxon>Alveolata</taxon>
        <taxon>Dinophyceae</taxon>
        <taxon>Suessiales</taxon>
        <taxon>Symbiodiniaceae</taxon>
        <taxon>Durusdinium</taxon>
    </lineage>
</organism>
<dbReference type="Gene3D" id="2.130.10.10">
    <property type="entry name" value="YVTN repeat-like/Quinoprotein amine dehydrogenase"/>
    <property type="match status" value="1"/>
</dbReference>
<evidence type="ECO:0000256" key="6">
    <source>
        <dbReference type="ARBA" id="ARBA00023212"/>
    </source>
</evidence>
<keyword evidence="9" id="KW-0472">Membrane</keyword>
<dbReference type="InterPro" id="IPR001680">
    <property type="entry name" value="WD40_rpt"/>
</dbReference>
<dbReference type="Proteomes" id="UP001642464">
    <property type="component" value="Unassembled WGS sequence"/>
</dbReference>
<gene>
    <name evidence="10" type="ORF">SCF082_LOCUS51612</name>
</gene>
<evidence type="ECO:0000313" key="10">
    <source>
        <dbReference type="EMBL" id="CAK9111148.1"/>
    </source>
</evidence>
<dbReference type="PANTHER" id="PTHR14885">
    <property type="entry name" value="CILIA- AND FLAGELLA-ASSOCIATED PROTEIN 43-RELATED"/>
    <property type="match status" value="1"/>
</dbReference>
<evidence type="ECO:0000256" key="3">
    <source>
        <dbReference type="ARBA" id="ARBA00022574"/>
    </source>
</evidence>
<keyword evidence="11" id="KW-1185">Reference proteome</keyword>
<keyword evidence="6" id="KW-0206">Cytoskeleton</keyword>
<evidence type="ECO:0000256" key="7">
    <source>
        <dbReference type="ARBA" id="ARBA00023273"/>
    </source>
</evidence>
<dbReference type="PROSITE" id="PS50082">
    <property type="entry name" value="WD_REPEATS_2"/>
    <property type="match status" value="1"/>
</dbReference>
<evidence type="ECO:0000256" key="1">
    <source>
        <dbReference type="ARBA" id="ARBA00004430"/>
    </source>
</evidence>
<evidence type="ECO:0000256" key="8">
    <source>
        <dbReference type="PROSITE-ProRule" id="PRU00221"/>
    </source>
</evidence>
<evidence type="ECO:0000256" key="5">
    <source>
        <dbReference type="ARBA" id="ARBA00023054"/>
    </source>
</evidence>
<evidence type="ECO:0000256" key="9">
    <source>
        <dbReference type="SAM" id="Phobius"/>
    </source>
</evidence>
<reference evidence="10 11" key="1">
    <citation type="submission" date="2024-02" db="EMBL/GenBank/DDBJ databases">
        <authorList>
            <person name="Chen Y."/>
            <person name="Shah S."/>
            <person name="Dougan E. K."/>
            <person name="Thang M."/>
            <person name="Chan C."/>
        </authorList>
    </citation>
    <scope>NUCLEOTIDE SEQUENCE [LARGE SCALE GENOMIC DNA]</scope>
</reference>
<keyword evidence="3 8" id="KW-0853">WD repeat</keyword>
<keyword evidence="2" id="KW-0963">Cytoplasm</keyword>
<name>A0ABP0SFM3_9DINO</name>
<protein>
    <submittedName>
        <fullName evidence="10">Cilia- and flagella-associated protein 44</fullName>
    </submittedName>
</protein>
<dbReference type="PANTHER" id="PTHR14885:SF3">
    <property type="entry name" value="CILIA- AND FLAGELLA-ASSOCIATED PROTEIN 44"/>
    <property type="match status" value="1"/>
</dbReference>
<proteinExistence type="predicted"/>
<dbReference type="EMBL" id="CAXAMM010043662">
    <property type="protein sequence ID" value="CAK9111148.1"/>
    <property type="molecule type" value="Genomic_DNA"/>
</dbReference>
<feature type="transmembrane region" description="Helical" evidence="9">
    <location>
        <begin position="152"/>
        <end position="178"/>
    </location>
</feature>
<keyword evidence="5" id="KW-0175">Coiled coil</keyword>
<comment type="caution">
    <text evidence="10">The sequence shown here is derived from an EMBL/GenBank/DDBJ whole genome shotgun (WGS) entry which is preliminary data.</text>
</comment>
<evidence type="ECO:0000256" key="2">
    <source>
        <dbReference type="ARBA" id="ARBA00022490"/>
    </source>
</evidence>
<keyword evidence="4" id="KW-0677">Repeat</keyword>